<organism evidence="1 2">
    <name type="scientific">Penicillium atrosanguineum</name>
    <dbReference type="NCBI Taxonomy" id="1132637"/>
    <lineage>
        <taxon>Eukaryota</taxon>
        <taxon>Fungi</taxon>
        <taxon>Dikarya</taxon>
        <taxon>Ascomycota</taxon>
        <taxon>Pezizomycotina</taxon>
        <taxon>Eurotiomycetes</taxon>
        <taxon>Eurotiomycetidae</taxon>
        <taxon>Eurotiales</taxon>
        <taxon>Aspergillaceae</taxon>
        <taxon>Penicillium</taxon>
    </lineage>
</organism>
<dbReference type="Proteomes" id="UP001147746">
    <property type="component" value="Unassembled WGS sequence"/>
</dbReference>
<reference evidence="1" key="2">
    <citation type="journal article" date="2023" name="IMA Fungus">
        <title>Comparative genomic study of the Penicillium genus elucidates a diverse pangenome and 15 lateral gene transfer events.</title>
        <authorList>
            <person name="Petersen C."/>
            <person name="Sorensen T."/>
            <person name="Nielsen M.R."/>
            <person name="Sondergaard T.E."/>
            <person name="Sorensen J.L."/>
            <person name="Fitzpatrick D.A."/>
            <person name="Frisvad J.C."/>
            <person name="Nielsen K.L."/>
        </authorList>
    </citation>
    <scope>NUCLEOTIDE SEQUENCE</scope>
    <source>
        <strain evidence="1">IBT 21472</strain>
    </source>
</reference>
<reference evidence="1" key="1">
    <citation type="submission" date="2022-12" db="EMBL/GenBank/DDBJ databases">
        <authorList>
            <person name="Petersen C."/>
        </authorList>
    </citation>
    <scope>NUCLEOTIDE SEQUENCE</scope>
    <source>
        <strain evidence="1">IBT 21472</strain>
    </source>
</reference>
<gene>
    <name evidence="1" type="ORF">N7476_000559</name>
</gene>
<name>A0A9W9QBS2_9EURO</name>
<proteinExistence type="predicted"/>
<accession>A0A9W9QBS2</accession>
<evidence type="ECO:0000313" key="1">
    <source>
        <dbReference type="EMBL" id="KAJ5330776.1"/>
    </source>
</evidence>
<keyword evidence="2" id="KW-1185">Reference proteome</keyword>
<comment type="caution">
    <text evidence="1">The sequence shown here is derived from an EMBL/GenBank/DDBJ whole genome shotgun (WGS) entry which is preliminary data.</text>
</comment>
<protein>
    <submittedName>
        <fullName evidence="1">Uncharacterized protein</fullName>
    </submittedName>
</protein>
<dbReference type="AlphaFoldDB" id="A0A9W9QBS2"/>
<evidence type="ECO:0000313" key="2">
    <source>
        <dbReference type="Proteomes" id="UP001147746"/>
    </source>
</evidence>
<dbReference type="OrthoDB" id="5412996at2759"/>
<sequence length="108" mass="12804">MPEYWPDGTEAWAGVYEDRLQTFLKTDVGKLAERRFLGQLCGEEEFAFDAIYWQKLDPRFFGPTGSPDEAWSERLKLLDEKDLESMEALVQIKMKLMEERELCWDPYE</sequence>
<dbReference type="EMBL" id="JAPZBO010000001">
    <property type="protein sequence ID" value="KAJ5330776.1"/>
    <property type="molecule type" value="Genomic_DNA"/>
</dbReference>